<evidence type="ECO:0000256" key="5">
    <source>
        <dbReference type="ARBA" id="ARBA00022554"/>
    </source>
</evidence>
<keyword evidence="11" id="KW-0378">Hydrolase</keyword>
<feature type="transmembrane region" description="Helical" evidence="9">
    <location>
        <begin position="317"/>
        <end position="342"/>
    </location>
</feature>
<dbReference type="HOGENOM" id="CLU_019249_0_0_10"/>
<keyword evidence="7" id="KW-0325">Glycoprotein</keyword>
<dbReference type="STRING" id="926559.JoomaDRAFT_0948"/>
<feature type="transmembrane region" description="Helical" evidence="9">
    <location>
        <begin position="452"/>
        <end position="469"/>
    </location>
</feature>
<evidence type="ECO:0000256" key="8">
    <source>
        <dbReference type="ARBA" id="ARBA00031512"/>
    </source>
</evidence>
<keyword evidence="12" id="KW-1185">Reference proteome</keyword>
<name>I3C2X8_9FLAO</name>
<dbReference type="eggNOG" id="COG2234">
    <property type="taxonomic scope" value="Bacteria"/>
</dbReference>
<feature type="domain" description="Peptidase M28" evidence="10">
    <location>
        <begin position="96"/>
        <end position="283"/>
    </location>
</feature>
<dbReference type="EMBL" id="JH651379">
    <property type="protein sequence ID" value="EIJ37971.1"/>
    <property type="molecule type" value="Genomic_DNA"/>
</dbReference>
<keyword evidence="9" id="KW-0812">Transmembrane</keyword>
<reference evidence="11 12" key="1">
    <citation type="submission" date="2012-02" db="EMBL/GenBank/DDBJ databases">
        <title>Improved High-Quality Draft genome of Joostella marina DSM 19592.</title>
        <authorList>
            <consortium name="US DOE Joint Genome Institute (JGI-PGF)"/>
            <person name="Lucas S."/>
            <person name="Copeland A."/>
            <person name="Lapidus A."/>
            <person name="Bruce D."/>
            <person name="Goodwin L."/>
            <person name="Pitluck S."/>
            <person name="Peters L."/>
            <person name="Chertkov O."/>
            <person name="Ovchinnikova G."/>
            <person name="Kyrpides N."/>
            <person name="Mavromatis K."/>
            <person name="Detter J.C."/>
            <person name="Han C."/>
            <person name="Land M."/>
            <person name="Hauser L."/>
            <person name="Markowitz V."/>
            <person name="Cheng J.-F."/>
            <person name="Hugenholtz P."/>
            <person name="Woyke T."/>
            <person name="Wu D."/>
            <person name="Tindall B."/>
            <person name="Brambilla E."/>
            <person name="Klenk H.-P."/>
            <person name="Eisen J.A."/>
        </authorList>
    </citation>
    <scope>NUCLEOTIDE SEQUENCE [LARGE SCALE GENOMIC DNA]</scope>
    <source>
        <strain evidence="11 12">DSM 19592</strain>
    </source>
</reference>
<evidence type="ECO:0000256" key="3">
    <source>
        <dbReference type="ARBA" id="ARBA00010918"/>
    </source>
</evidence>
<evidence type="ECO:0000256" key="6">
    <source>
        <dbReference type="ARBA" id="ARBA00022989"/>
    </source>
</evidence>
<proteinExistence type="inferred from homology"/>
<dbReference type="Gene3D" id="3.40.630.10">
    <property type="entry name" value="Zn peptidases"/>
    <property type="match status" value="1"/>
</dbReference>
<dbReference type="GO" id="GO:0006508">
    <property type="term" value="P:proteolysis"/>
    <property type="evidence" value="ECO:0007669"/>
    <property type="project" value="InterPro"/>
</dbReference>
<keyword evidence="11" id="KW-0645">Protease</keyword>
<dbReference type="GO" id="GO:0005774">
    <property type="term" value="C:vacuolar membrane"/>
    <property type="evidence" value="ECO:0007669"/>
    <property type="project" value="UniProtKB-SubCell"/>
</dbReference>
<evidence type="ECO:0000256" key="9">
    <source>
        <dbReference type="SAM" id="Phobius"/>
    </source>
</evidence>
<accession>I3C2X8</accession>
<evidence type="ECO:0000256" key="1">
    <source>
        <dbReference type="ARBA" id="ARBA00003273"/>
    </source>
</evidence>
<dbReference type="InterPro" id="IPR045175">
    <property type="entry name" value="M28_fam"/>
</dbReference>
<keyword evidence="9" id="KW-0472">Membrane</keyword>
<keyword evidence="11" id="KW-0031">Aminopeptidase</keyword>
<dbReference type="Pfam" id="PF04389">
    <property type="entry name" value="Peptidase_M28"/>
    <property type="match status" value="1"/>
</dbReference>
<dbReference type="PANTHER" id="PTHR12147:SF58">
    <property type="entry name" value="VACUOLAR MEMBRANE PROTEASE"/>
    <property type="match status" value="1"/>
</dbReference>
<dbReference type="GO" id="GO:0004177">
    <property type="term" value="F:aminopeptidase activity"/>
    <property type="evidence" value="ECO:0007669"/>
    <property type="project" value="UniProtKB-KW"/>
</dbReference>
<evidence type="ECO:0000256" key="4">
    <source>
        <dbReference type="ARBA" id="ARBA00017435"/>
    </source>
</evidence>
<evidence type="ECO:0000256" key="7">
    <source>
        <dbReference type="ARBA" id="ARBA00023180"/>
    </source>
</evidence>
<evidence type="ECO:0000259" key="10">
    <source>
        <dbReference type="Pfam" id="PF04389"/>
    </source>
</evidence>
<feature type="transmembrane region" description="Helical" evidence="9">
    <location>
        <begin position="503"/>
        <end position="525"/>
    </location>
</feature>
<keyword evidence="6 9" id="KW-1133">Transmembrane helix</keyword>
<dbReference type="GO" id="GO:0008235">
    <property type="term" value="F:metalloexopeptidase activity"/>
    <property type="evidence" value="ECO:0007669"/>
    <property type="project" value="InterPro"/>
</dbReference>
<comment type="function">
    <text evidence="1">May be involved in vacuolar sorting and osmoregulation.</text>
</comment>
<feature type="transmembrane region" description="Helical" evidence="9">
    <location>
        <begin position="532"/>
        <end position="550"/>
    </location>
</feature>
<dbReference type="RefSeq" id="WP_008611052.1">
    <property type="nucleotide sequence ID" value="NZ_JH651379.1"/>
</dbReference>
<dbReference type="InterPro" id="IPR007484">
    <property type="entry name" value="Peptidase_M28"/>
</dbReference>
<evidence type="ECO:0000256" key="2">
    <source>
        <dbReference type="ARBA" id="ARBA00004128"/>
    </source>
</evidence>
<dbReference type="AlphaFoldDB" id="I3C2X8"/>
<evidence type="ECO:0000313" key="12">
    <source>
        <dbReference type="Proteomes" id="UP000004690"/>
    </source>
</evidence>
<comment type="subcellular location">
    <subcellularLocation>
        <location evidence="2">Vacuole membrane</location>
        <topology evidence="2">Multi-pass membrane protein</topology>
    </subcellularLocation>
</comment>
<feature type="transmembrane region" description="Helical" evidence="9">
    <location>
        <begin position="354"/>
        <end position="379"/>
    </location>
</feature>
<gene>
    <name evidence="11" type="ORF">JoomaDRAFT_0948</name>
</gene>
<evidence type="ECO:0000313" key="11">
    <source>
        <dbReference type="EMBL" id="EIJ37971.1"/>
    </source>
</evidence>
<comment type="similarity">
    <text evidence="3">Belongs to the peptidase M28 family.</text>
</comment>
<organism evidence="11 12">
    <name type="scientific">Galbibacter orientalis DSM 19592</name>
    <dbReference type="NCBI Taxonomy" id="926559"/>
    <lineage>
        <taxon>Bacteria</taxon>
        <taxon>Pseudomonadati</taxon>
        <taxon>Bacteroidota</taxon>
        <taxon>Flavobacteriia</taxon>
        <taxon>Flavobacteriales</taxon>
        <taxon>Flavobacteriaceae</taxon>
        <taxon>Galbibacter</taxon>
    </lineage>
</organism>
<keyword evidence="5" id="KW-0926">Vacuole</keyword>
<feature type="transmembrane region" description="Helical" evidence="9">
    <location>
        <begin position="476"/>
        <end position="497"/>
    </location>
</feature>
<dbReference type="PANTHER" id="PTHR12147">
    <property type="entry name" value="METALLOPEPTIDASE M28 FAMILY MEMBER"/>
    <property type="match status" value="1"/>
</dbReference>
<feature type="transmembrane region" description="Helical" evidence="9">
    <location>
        <begin position="428"/>
        <end position="446"/>
    </location>
</feature>
<dbReference type="Proteomes" id="UP000004690">
    <property type="component" value="Unassembled WGS sequence"/>
</dbReference>
<sequence>MKKLSLLLSFIIIIALTAWRFYDLMPQKEFSPQTFSTENTLNHIKKIAEKPHFVGSKSHAEVKEYIISELQKIGLTTEVQKGYTSGDWGNLSYAQNIVAKIDGSEEGKALVLMSHYDSNPHSSLGASDDAVGVAVILEGIRSYLEAGKKPKNDIIVLFTDAEELGLNGAQLFVNKSPLKNNIGLILNFEARGSGGPSYMLMETNGGNKNMIESFNEANPQFPVANSLTYSIYKMLPNDTDLTVFREDANINGFNFAFIDDHFDYHTANDSFENVDKNTLQHQISYLIPLLNFYGDYDLNSIKSNLDYIYFDIPVFNFVYYPFSWIFPMLLIAFTIWIVLVYIGVKNRKLSGKGILKGFLAFLVSLLINGLIGYFSWTALKELYPQYQDILHGFTYNGHLYIASFTALSFGICFYAYSKIKDISVPNLLITPLLFWLVICSGIAIYLKGASFFIIPVFAALGALFILINQKKKSPSLLFLIILCIPALWIFAPLIQMFPVGLGLKILITSCVLSVLLFGLLLPVFGFYKNKKAYAYLGFVLAILLFASAHFQSNFTKERPHPTSLLYVLDSDTNTVQWATYNKVLDPWTSAYFNENNTFSEDKIKFSSKYGTVFTHTSKAPIKEILAPTINIEKDTVINNKRHVRICVTPRREVNRLEITTNNVNILSCNVNGISFSEDFLKKRGSRLLTHYISNNDYSEINLVFYATEKPVLTFFEASNNLLEHALFSVPVRPENAIPMPFVLNDAILIKKTLEL</sequence>
<protein>
    <recommendedName>
        <fullName evidence="4">Vacuolar membrane protease</fullName>
    </recommendedName>
    <alternativeName>
        <fullName evidence="8">FXNA-related family protease 1</fullName>
    </alternativeName>
</protein>
<feature type="transmembrane region" description="Helical" evidence="9">
    <location>
        <begin position="399"/>
        <end position="416"/>
    </location>
</feature>
<dbReference type="SUPFAM" id="SSF53187">
    <property type="entry name" value="Zn-dependent exopeptidases"/>
    <property type="match status" value="1"/>
</dbReference>